<dbReference type="Proteomes" id="UP000274131">
    <property type="component" value="Unassembled WGS sequence"/>
</dbReference>
<name>A0A0N4UU05_ENTVE</name>
<keyword evidence="2" id="KW-1185">Reference proteome</keyword>
<gene>
    <name evidence="1" type="ORF">EVEC_LOCUS570</name>
</gene>
<dbReference type="AlphaFoldDB" id="A0A0N4UU05"/>
<reference evidence="3" key="1">
    <citation type="submission" date="2017-02" db="UniProtKB">
        <authorList>
            <consortium name="WormBaseParasite"/>
        </authorList>
    </citation>
    <scope>IDENTIFICATION</scope>
</reference>
<proteinExistence type="predicted"/>
<organism evidence="3">
    <name type="scientific">Enterobius vermicularis</name>
    <name type="common">Human pinworm</name>
    <dbReference type="NCBI Taxonomy" id="51028"/>
    <lineage>
        <taxon>Eukaryota</taxon>
        <taxon>Metazoa</taxon>
        <taxon>Ecdysozoa</taxon>
        <taxon>Nematoda</taxon>
        <taxon>Chromadorea</taxon>
        <taxon>Rhabditida</taxon>
        <taxon>Spirurina</taxon>
        <taxon>Oxyuridomorpha</taxon>
        <taxon>Oxyuroidea</taxon>
        <taxon>Oxyuridae</taxon>
        <taxon>Enterobius</taxon>
    </lineage>
</organism>
<evidence type="ECO:0000313" key="3">
    <source>
        <dbReference type="WBParaSite" id="EVEC_0000084401-mRNA-1"/>
    </source>
</evidence>
<dbReference type="WBParaSite" id="EVEC_0000084401-mRNA-1">
    <property type="protein sequence ID" value="EVEC_0000084401-mRNA-1"/>
    <property type="gene ID" value="EVEC_0000084401"/>
</dbReference>
<sequence>MIIDPIFSPRRCVMRGACGFSNGLVQNCPYDGPPLPLTNRTLLDDLQQYCPHLFRGRIILEEKFDFI</sequence>
<evidence type="ECO:0000313" key="1">
    <source>
        <dbReference type="EMBL" id="VDD85427.1"/>
    </source>
</evidence>
<reference evidence="1 2" key="2">
    <citation type="submission" date="2018-10" db="EMBL/GenBank/DDBJ databases">
        <authorList>
            <consortium name="Pathogen Informatics"/>
        </authorList>
    </citation>
    <scope>NUCLEOTIDE SEQUENCE [LARGE SCALE GENOMIC DNA]</scope>
</reference>
<dbReference type="OrthoDB" id="5833179at2759"/>
<dbReference type="EMBL" id="UXUI01001363">
    <property type="protein sequence ID" value="VDD85427.1"/>
    <property type="molecule type" value="Genomic_DNA"/>
</dbReference>
<protein>
    <submittedName>
        <fullName evidence="3">NPC1_N domain-containing protein</fullName>
    </submittedName>
</protein>
<accession>A0A0N4UU05</accession>
<evidence type="ECO:0000313" key="2">
    <source>
        <dbReference type="Proteomes" id="UP000274131"/>
    </source>
</evidence>